<dbReference type="EMBL" id="CP065666">
    <property type="protein sequence ID" value="QPS02827.1"/>
    <property type="molecule type" value="Genomic_DNA"/>
</dbReference>
<accession>A0A380TTU6</accession>
<dbReference type="Proteomes" id="UP000254227">
    <property type="component" value="Unassembled WGS sequence"/>
</dbReference>
<organism evidence="2 3">
    <name type="scientific">Acinetobacter johnsonii</name>
    <dbReference type="NCBI Taxonomy" id="40214"/>
    <lineage>
        <taxon>Bacteria</taxon>
        <taxon>Pseudomonadati</taxon>
        <taxon>Pseudomonadota</taxon>
        <taxon>Gammaproteobacteria</taxon>
        <taxon>Moraxellales</taxon>
        <taxon>Moraxellaceae</taxon>
        <taxon>Acinetobacter</taxon>
    </lineage>
</organism>
<dbReference type="AlphaFoldDB" id="A0A380TTU6"/>
<sequence>MSIVDLEEVKHHLRYDDDSNDTSLNGYIAAAESVIKNYITDTFEADYPAAIKQAALLLIGYWDQFRNAEGDAPVNGNFLPMPVQSLLYPYRKPTAI</sequence>
<protein>
    <submittedName>
        <fullName evidence="2">Phage gp6-like head-tail connector protein</fullName>
    </submittedName>
</protein>
<dbReference type="CDD" id="cd08054">
    <property type="entry name" value="gp6"/>
    <property type="match status" value="1"/>
</dbReference>
<proteinExistence type="predicted"/>
<dbReference type="InterPro" id="IPR021146">
    <property type="entry name" value="Phage_gp6-like_head-tail"/>
</dbReference>
<reference evidence="1 4" key="2">
    <citation type="submission" date="2020-12" db="EMBL/GenBank/DDBJ databases">
        <title>FDA dAtabase for Regulatory Grade micrObial Sequences (FDA-ARGOS): Supporting development and validation of Infectious Disease Dx tests.</title>
        <authorList>
            <person name="Sproer C."/>
            <person name="Gronow S."/>
            <person name="Severitt S."/>
            <person name="Schroder I."/>
            <person name="Tallon L."/>
            <person name="Sadzewicz L."/>
            <person name="Zhao X."/>
            <person name="Boylan J."/>
            <person name="Ott S."/>
            <person name="Bowen H."/>
            <person name="Vavikolanu K."/>
            <person name="Mehta A."/>
            <person name="Aluvathingal J."/>
            <person name="Nadendla S."/>
            <person name="Lowell S."/>
            <person name="Myers T."/>
            <person name="Yan Y."/>
            <person name="Sichtig H."/>
        </authorList>
    </citation>
    <scope>NUCLEOTIDE SEQUENCE [LARGE SCALE GENOMIC DNA]</scope>
    <source>
        <strain evidence="1 4">FDAARGOS_910</strain>
    </source>
</reference>
<dbReference type="NCBIfam" id="TIGR01560">
    <property type="entry name" value="put_DNA_pack"/>
    <property type="match status" value="1"/>
</dbReference>
<dbReference type="Proteomes" id="UP000595107">
    <property type="component" value="Chromosome"/>
</dbReference>
<evidence type="ECO:0000313" key="2">
    <source>
        <dbReference type="EMBL" id="SUT91382.1"/>
    </source>
</evidence>
<gene>
    <name evidence="1" type="ORF">I6G67_11315</name>
    <name evidence="2" type="ORF">NCTC10308_00458</name>
</gene>
<dbReference type="Pfam" id="PF05135">
    <property type="entry name" value="Phage_connect_1"/>
    <property type="match status" value="1"/>
</dbReference>
<evidence type="ECO:0000313" key="1">
    <source>
        <dbReference type="EMBL" id="QPS02827.1"/>
    </source>
</evidence>
<dbReference type="EMBL" id="UFRV01000006">
    <property type="protein sequence ID" value="SUT91382.1"/>
    <property type="molecule type" value="Genomic_DNA"/>
</dbReference>
<dbReference type="Gene3D" id="1.10.3230.30">
    <property type="entry name" value="Phage gp6-like head-tail connector protein"/>
    <property type="match status" value="1"/>
</dbReference>
<evidence type="ECO:0000313" key="3">
    <source>
        <dbReference type="Proteomes" id="UP000254227"/>
    </source>
</evidence>
<evidence type="ECO:0000313" key="4">
    <source>
        <dbReference type="Proteomes" id="UP000595107"/>
    </source>
</evidence>
<name>A0A380TTU6_ACIJO</name>
<dbReference type="InterPro" id="IPR006450">
    <property type="entry name" value="Phage_HK97_gp6-like"/>
</dbReference>
<reference evidence="2 3" key="1">
    <citation type="submission" date="2018-06" db="EMBL/GenBank/DDBJ databases">
        <authorList>
            <consortium name="Pathogen Informatics"/>
            <person name="Doyle S."/>
        </authorList>
    </citation>
    <scope>NUCLEOTIDE SEQUENCE [LARGE SCALE GENOMIC DNA]</scope>
    <source>
        <strain evidence="2 3">NCTC10308</strain>
    </source>
</reference>
<dbReference type="RefSeq" id="WP_004694108.1">
    <property type="nucleotide sequence ID" value="NZ_BBTB01000062.1"/>
</dbReference>